<dbReference type="NCBIfam" id="TIGR01007">
    <property type="entry name" value="eps_fam"/>
    <property type="match status" value="1"/>
</dbReference>
<dbReference type="Proteomes" id="UP000235162">
    <property type="component" value="Unassembled WGS sequence"/>
</dbReference>
<dbReference type="GO" id="GO:0005886">
    <property type="term" value="C:plasma membrane"/>
    <property type="evidence" value="ECO:0007669"/>
    <property type="project" value="UniProtKB-SubCell"/>
</dbReference>
<reference evidence="11 12" key="1">
    <citation type="submission" date="2018-01" db="EMBL/GenBank/DDBJ databases">
        <title>The draft genome sequence of Halioglobus japonicus S1-36.</title>
        <authorList>
            <person name="Du Z.-J."/>
            <person name="Shi M.-J."/>
        </authorList>
    </citation>
    <scope>NUCLEOTIDE SEQUENCE [LARGE SCALE GENOMIC DNA]</scope>
    <source>
        <strain evidence="11 12">S1-36</strain>
    </source>
</reference>
<evidence type="ECO:0000259" key="10">
    <source>
        <dbReference type="Pfam" id="PF13807"/>
    </source>
</evidence>
<evidence type="ECO:0000256" key="4">
    <source>
        <dbReference type="ARBA" id="ARBA00022741"/>
    </source>
</evidence>
<dbReference type="GO" id="GO:0004713">
    <property type="term" value="F:protein tyrosine kinase activity"/>
    <property type="evidence" value="ECO:0007669"/>
    <property type="project" value="TreeGrafter"/>
</dbReference>
<keyword evidence="2" id="KW-1003">Cell membrane</keyword>
<evidence type="ECO:0000313" key="11">
    <source>
        <dbReference type="EMBL" id="PLW84797.1"/>
    </source>
</evidence>
<dbReference type="InterPro" id="IPR050445">
    <property type="entry name" value="Bact_polysacc_biosynth/exp"/>
</dbReference>
<feature type="domain" description="Tyrosine-protein kinase G-rich" evidence="10">
    <location>
        <begin position="411"/>
        <end position="480"/>
    </location>
</feature>
<dbReference type="InterPro" id="IPR032807">
    <property type="entry name" value="GNVR"/>
</dbReference>
<evidence type="ECO:0000256" key="2">
    <source>
        <dbReference type="ARBA" id="ARBA00022475"/>
    </source>
</evidence>
<keyword evidence="5" id="KW-0067">ATP-binding</keyword>
<organism evidence="11 12">
    <name type="scientific">Halioglobus japonicus</name>
    <dbReference type="NCBI Taxonomy" id="930805"/>
    <lineage>
        <taxon>Bacteria</taxon>
        <taxon>Pseudomonadati</taxon>
        <taxon>Pseudomonadota</taxon>
        <taxon>Gammaproteobacteria</taxon>
        <taxon>Cellvibrionales</taxon>
        <taxon>Halieaceae</taxon>
        <taxon>Halioglobus</taxon>
    </lineage>
</organism>
<evidence type="ECO:0000256" key="8">
    <source>
        <dbReference type="SAM" id="Phobius"/>
    </source>
</evidence>
<keyword evidence="3 8" id="KW-0812">Transmembrane</keyword>
<dbReference type="GO" id="GO:0005524">
    <property type="term" value="F:ATP binding"/>
    <property type="evidence" value="ECO:0007669"/>
    <property type="project" value="UniProtKB-KW"/>
</dbReference>
<dbReference type="Pfam" id="PF02706">
    <property type="entry name" value="Wzz"/>
    <property type="match status" value="1"/>
</dbReference>
<evidence type="ECO:0000256" key="5">
    <source>
        <dbReference type="ARBA" id="ARBA00022840"/>
    </source>
</evidence>
<accession>A0AAP8SLR0</accession>
<feature type="transmembrane region" description="Helical" evidence="8">
    <location>
        <begin position="46"/>
        <end position="65"/>
    </location>
</feature>
<feature type="domain" description="Polysaccharide chain length determinant N-terminal" evidence="9">
    <location>
        <begin position="33"/>
        <end position="124"/>
    </location>
</feature>
<protein>
    <recommendedName>
        <fullName evidence="13">Non-specific protein-tyrosine kinase</fullName>
    </recommendedName>
</protein>
<gene>
    <name evidence="11" type="ORF">C0029_17510</name>
</gene>
<evidence type="ECO:0000256" key="1">
    <source>
        <dbReference type="ARBA" id="ARBA00004651"/>
    </source>
</evidence>
<dbReference type="SUPFAM" id="SSF52540">
    <property type="entry name" value="P-loop containing nucleoside triphosphate hydrolases"/>
    <property type="match status" value="1"/>
</dbReference>
<keyword evidence="12" id="KW-1185">Reference proteome</keyword>
<keyword evidence="6 8" id="KW-1133">Transmembrane helix</keyword>
<dbReference type="InterPro" id="IPR005702">
    <property type="entry name" value="Wzc-like_C"/>
</dbReference>
<dbReference type="EMBL" id="PKUR01000005">
    <property type="protein sequence ID" value="PLW84797.1"/>
    <property type="molecule type" value="Genomic_DNA"/>
</dbReference>
<name>A0AAP8SLR0_9GAMM</name>
<dbReference type="CDD" id="cd05387">
    <property type="entry name" value="BY-kinase"/>
    <property type="match status" value="1"/>
</dbReference>
<evidence type="ECO:0000256" key="7">
    <source>
        <dbReference type="ARBA" id="ARBA00023136"/>
    </source>
</evidence>
<sequence>MNQRSSLGSEELARQQAQVAVIQTSPETSEDDLIDLKKVWRAVFRYKWGIVGLSILFGLITAMYVSTIEPVYRASATLLLESREANLVGVEDIYSSSYRAYDYYTTQFEILKSRSIAERVVRNLELHKRPEFQPGEKKQSGFSLQSLLPAREQSPPVQLSPAEREKRLIDQLTGYVAGGLVVEQVDYTHMAHLSFNSTSPRLAADIVNAMAEEFIAANLEARVEGTLQATGWLSERLSVLKKNLRDSEQALHDFRQMEGLVHIDGETNLGGNELAGLSQRLEDARRSRIEAQNIKADIQNMPGASTEELMALPAVLKHPLIGGLKRSQSEAERRVAELSMRYGPKHPVMISARSDLQVATEDLRREVRKVISGISLEYEIALRNEQQLQVNWESRKKELQEFNRVEFDLQELERDVETNRQLYDLFFTRIRGVSEGGGFEKPHARIVDRARVPASPHSPNVKRAAVIAAVLGLVLGAAVAAVIELIDYTIKQPDDVQNELGVPLLGTLPLEKTKGESTFPAYWHEPQGRYAEAIRTIRTGVLLSELDEPEKIILVTSTVPGEGKSTLVLNLGAALAQMERILIIGADLRRPSLAQKCGLEPGHLGLSHYVSGTAELEECISELEDSGIWAMPAGVIPPNPLEMISSKKFENALSSLKGQFDRILIDSAPVQAVSDALVLAAYADAVVYVVKAGSTHAGAIKKGIGGLLTVNKSLNGVVLNQFDSRRADQYFANGGYYQYGGYSQEQA</sequence>
<evidence type="ECO:0008006" key="13">
    <source>
        <dbReference type="Google" id="ProtNLM"/>
    </source>
</evidence>
<dbReference type="Gene3D" id="3.40.50.300">
    <property type="entry name" value="P-loop containing nucleotide triphosphate hydrolases"/>
    <property type="match status" value="1"/>
</dbReference>
<dbReference type="PANTHER" id="PTHR32309">
    <property type="entry name" value="TYROSINE-PROTEIN KINASE"/>
    <property type="match status" value="1"/>
</dbReference>
<dbReference type="InterPro" id="IPR003856">
    <property type="entry name" value="LPS_length_determ_N"/>
</dbReference>
<dbReference type="Pfam" id="PF13807">
    <property type="entry name" value="GNVR"/>
    <property type="match status" value="1"/>
</dbReference>
<proteinExistence type="predicted"/>
<evidence type="ECO:0000259" key="9">
    <source>
        <dbReference type="Pfam" id="PF02706"/>
    </source>
</evidence>
<keyword evidence="4" id="KW-0547">Nucleotide-binding</keyword>
<evidence type="ECO:0000313" key="12">
    <source>
        <dbReference type="Proteomes" id="UP000235162"/>
    </source>
</evidence>
<dbReference type="RefSeq" id="WP_084197708.1">
    <property type="nucleotide sequence ID" value="NZ_BMYL01000006.1"/>
</dbReference>
<dbReference type="InterPro" id="IPR027417">
    <property type="entry name" value="P-loop_NTPase"/>
</dbReference>
<evidence type="ECO:0000256" key="3">
    <source>
        <dbReference type="ARBA" id="ARBA00022692"/>
    </source>
</evidence>
<dbReference type="AlphaFoldDB" id="A0AAP8SLR0"/>
<keyword evidence="7 8" id="KW-0472">Membrane</keyword>
<evidence type="ECO:0000256" key="6">
    <source>
        <dbReference type="ARBA" id="ARBA00022989"/>
    </source>
</evidence>
<dbReference type="PANTHER" id="PTHR32309:SF13">
    <property type="entry name" value="FERRIC ENTEROBACTIN TRANSPORT PROTEIN FEPE"/>
    <property type="match status" value="1"/>
</dbReference>
<comment type="caution">
    <text evidence="11">The sequence shown here is derived from an EMBL/GenBank/DDBJ whole genome shotgun (WGS) entry which is preliminary data.</text>
</comment>
<comment type="subcellular location">
    <subcellularLocation>
        <location evidence="1">Cell membrane</location>
        <topology evidence="1">Multi-pass membrane protein</topology>
    </subcellularLocation>
</comment>